<reference evidence="1" key="1">
    <citation type="journal article" date="2016" name="Proc. Natl. Acad. Sci. U.S.A.">
        <title>Lipid metabolic changes in an early divergent fungus govern the establishment of a mutualistic symbiosis with endobacteria.</title>
        <authorList>
            <person name="Lastovetsky O.A."/>
            <person name="Gaspar M.L."/>
            <person name="Mondo S.J."/>
            <person name="LaButti K.M."/>
            <person name="Sandor L."/>
            <person name="Grigoriev I.V."/>
            <person name="Henry S.A."/>
            <person name="Pawlowska T.E."/>
        </authorList>
    </citation>
    <scope>NUCLEOTIDE SEQUENCE [LARGE SCALE GENOMIC DNA]</scope>
    <source>
        <strain evidence="1">ATCC 52814</strain>
    </source>
</reference>
<evidence type="ECO:0000313" key="1">
    <source>
        <dbReference type="EMBL" id="ORE07486.1"/>
    </source>
</evidence>
<protein>
    <submittedName>
        <fullName evidence="1">Uncharacterized protein</fullName>
    </submittedName>
</protein>
<dbReference type="EMBL" id="KV921903">
    <property type="protein sequence ID" value="ORE07486.1"/>
    <property type="molecule type" value="Genomic_DNA"/>
</dbReference>
<gene>
    <name evidence="1" type="ORF">BCV72DRAFT_107781</name>
</gene>
<dbReference type="Proteomes" id="UP000242414">
    <property type="component" value="Unassembled WGS sequence"/>
</dbReference>
<accession>A0A1X0R688</accession>
<organism evidence="1">
    <name type="scientific">Rhizopus microsporus var. microsporus</name>
    <dbReference type="NCBI Taxonomy" id="86635"/>
    <lineage>
        <taxon>Eukaryota</taxon>
        <taxon>Fungi</taxon>
        <taxon>Fungi incertae sedis</taxon>
        <taxon>Mucoromycota</taxon>
        <taxon>Mucoromycotina</taxon>
        <taxon>Mucoromycetes</taxon>
        <taxon>Mucorales</taxon>
        <taxon>Mucorineae</taxon>
        <taxon>Rhizopodaceae</taxon>
        <taxon>Rhizopus</taxon>
    </lineage>
</organism>
<dbReference type="VEuPathDB" id="FungiDB:BCV72DRAFT_107781"/>
<name>A0A1X0R688_RHIZD</name>
<proteinExistence type="predicted"/>
<dbReference type="AlphaFoldDB" id="A0A1X0R688"/>
<sequence length="107" mass="12824">MDLRFGLLGALWTPLDTLSVWTKMSGSLREWEILIVHIKIAFFYLCVLASSQHKQYLESFKRKKMKERDRHESLIFFKTKLHFVHELCSCQSDEVIFYQGEFIFRTT</sequence>